<dbReference type="GO" id="GO:0061630">
    <property type="term" value="F:ubiquitin protein ligase activity"/>
    <property type="evidence" value="ECO:0007669"/>
    <property type="project" value="UniProtKB-EC"/>
</dbReference>
<dbReference type="InterPro" id="IPR010606">
    <property type="entry name" value="Mib_Herc2"/>
</dbReference>
<evidence type="ECO:0000313" key="17">
    <source>
        <dbReference type="Proteomes" id="UP000245119"/>
    </source>
</evidence>
<feature type="repeat" description="ANK" evidence="11">
    <location>
        <begin position="528"/>
        <end position="550"/>
    </location>
</feature>
<sequence>MAGLRVIRGPCWNQGDADGGEGHVGTVTSISPSDGSVTVVWDGGQVASVQQDAVRVLDNGTVGGSGAVGHVTEVLASSSDSVRSTVEVQWENGMKSKHRIGFMGMVDLKYTEEAPGGECYPQHLPVLDTKIYSQLESPSASLTKGDSVVLYLSKADLQKFGQLCGGIVHYNGQAGIIQDFANTGEPIVEFGPKKFKISHDFLKKVPRIAVGDRVRVDYDEERVKLLQEGHGEYSEDMQLSLGRVGEVLKVDSEGDIVVQFAGCQKWLYNPACLSLAPNTPVDDLTTRVHISEKLQLESPQNDSDSFALSLLEQFMAAITTAAASQARHEMDSRLFVEAVLNNNVDGVNLLLQKDRNLVKLQINGIGILLIAANKGFLQMTKLLVENGAEINKTDEDGHTALHAGMKHAAVAEYLINQGCDVKAGNKHKRTPAHEAAIFGHAHILRLLQDRGADLNATDDSGDMPLHNAVLAGHASAAEVLIGLPHVNLRHKNLKGFSPLHLAAYRDEASITGMLLKKDQTLVDEQKDDGFTALHVAALNNHVNVMKILLEQQTPLHLAAGKAHMDALQMLIQHGADVNAKDSKGNRPLHTVLAVEQMQDTELVLLFLGVLPRDRTERQVRFACRLLQAGADPTATNNASKTPLEVSRNEAVTAAVKQFLAANPSLWKPQKPLSAAKGNIGSTPNLTASSHVTSPGISTDAAGASSRSRSQTPASSSSTTSLASQAPAGSSRSLAKSQTPGSSTGLASQATAGSATCLTRNSVTTRTPSLTKSPSDSSSVPLSANQQIRASSPEGSVNGLSNRGSASSLTKSSVNSSTPNLTFDPNPSSMPTTSRTGWSAVDNANSLPGQCQVCKLHASTILMVPCGHRSACRTCCIKSTLRTCPECGATVKSKFDHGFDWIVSSCLHECQDPGDDVNGEMTDVNAKTLGGNVYAYAVTWKLNLKVMYM</sequence>
<dbReference type="Gene3D" id="3.30.40.10">
    <property type="entry name" value="Zinc/RING finger domain, C3HC4 (zinc finger)"/>
    <property type="match status" value="1"/>
</dbReference>
<dbReference type="UniPathway" id="UPA00143"/>
<evidence type="ECO:0000256" key="9">
    <source>
        <dbReference type="ARBA" id="ARBA00022833"/>
    </source>
</evidence>
<dbReference type="InterPro" id="IPR001841">
    <property type="entry name" value="Znf_RING"/>
</dbReference>
<protein>
    <recommendedName>
        <fullName evidence="3">RING-type E3 ubiquitin transferase</fullName>
        <ecNumber evidence="3">2.3.2.27</ecNumber>
    </recommendedName>
</protein>
<dbReference type="Gene3D" id="1.25.40.20">
    <property type="entry name" value="Ankyrin repeat-containing domain"/>
    <property type="match status" value="4"/>
</dbReference>
<feature type="compositionally biased region" description="Polar residues" evidence="13">
    <location>
        <begin position="679"/>
        <end position="696"/>
    </location>
</feature>
<dbReference type="InterPro" id="IPR037252">
    <property type="entry name" value="Mib_Herc2_sf"/>
</dbReference>
<evidence type="ECO:0000256" key="5">
    <source>
        <dbReference type="ARBA" id="ARBA00022723"/>
    </source>
</evidence>
<dbReference type="Pfam" id="PF18346">
    <property type="entry name" value="SH3_15"/>
    <property type="match status" value="1"/>
</dbReference>
<accession>A0A2T7PQG8</accession>
<evidence type="ECO:0000256" key="3">
    <source>
        <dbReference type="ARBA" id="ARBA00012483"/>
    </source>
</evidence>
<dbReference type="InterPro" id="IPR036770">
    <property type="entry name" value="Ankyrin_rpt-contain_sf"/>
</dbReference>
<dbReference type="AlphaFoldDB" id="A0A2T7PQG8"/>
<dbReference type="STRING" id="400727.A0A2T7PQG8"/>
<dbReference type="PROSITE" id="PS50088">
    <property type="entry name" value="ANK_REPEAT"/>
    <property type="match status" value="4"/>
</dbReference>
<dbReference type="PROSITE" id="PS50297">
    <property type="entry name" value="ANK_REP_REGION"/>
    <property type="match status" value="4"/>
</dbReference>
<keyword evidence="8" id="KW-0833">Ubl conjugation pathway</keyword>
<feature type="compositionally biased region" description="Low complexity" evidence="13">
    <location>
        <begin position="703"/>
        <end position="727"/>
    </location>
</feature>
<dbReference type="PANTHER" id="PTHR24202:SF4">
    <property type="entry name" value="E3 UBIQUITIN-PROTEIN LIGASE MIB2-RELATED"/>
    <property type="match status" value="1"/>
</dbReference>
<dbReference type="PANTHER" id="PTHR24202">
    <property type="entry name" value="E3 UBIQUITIN-PROTEIN LIGASE MIB2"/>
    <property type="match status" value="1"/>
</dbReference>
<dbReference type="Pfam" id="PF00023">
    <property type="entry name" value="Ank"/>
    <property type="match status" value="2"/>
</dbReference>
<evidence type="ECO:0000256" key="12">
    <source>
        <dbReference type="PROSITE-ProRule" id="PRU00175"/>
    </source>
</evidence>
<evidence type="ECO:0000256" key="7">
    <source>
        <dbReference type="ARBA" id="ARBA00022771"/>
    </source>
</evidence>
<keyword evidence="4" id="KW-0808">Transferase</keyword>
<feature type="compositionally biased region" description="Low complexity" evidence="13">
    <location>
        <begin position="766"/>
        <end position="782"/>
    </location>
</feature>
<keyword evidence="9" id="KW-0862">Zinc</keyword>
<comment type="catalytic activity">
    <reaction evidence="1">
        <text>S-ubiquitinyl-[E2 ubiquitin-conjugating enzyme]-L-cysteine + [acceptor protein]-L-lysine = [E2 ubiquitin-conjugating enzyme]-L-cysteine + N(6)-ubiquitinyl-[acceptor protein]-L-lysine.</text>
        <dbReference type="EC" id="2.3.2.27"/>
    </reaction>
</comment>
<dbReference type="Pfam" id="PF12796">
    <property type="entry name" value="Ank_2"/>
    <property type="match status" value="2"/>
</dbReference>
<feature type="compositionally biased region" description="Polar residues" evidence="13">
    <location>
        <begin position="783"/>
        <end position="803"/>
    </location>
</feature>
<dbReference type="InterPro" id="IPR002110">
    <property type="entry name" value="Ankyrin_rpt"/>
</dbReference>
<feature type="compositionally biased region" description="Polar residues" evidence="13">
    <location>
        <begin position="729"/>
        <end position="765"/>
    </location>
</feature>
<comment type="caution">
    <text evidence="16">The sequence shown here is derived from an EMBL/GenBank/DDBJ whole genome shotgun (WGS) entry which is preliminary data.</text>
</comment>
<dbReference type="PROSITE" id="PS51416">
    <property type="entry name" value="MIB_HERC2"/>
    <property type="match status" value="1"/>
</dbReference>
<dbReference type="OrthoDB" id="6153504at2759"/>
<dbReference type="GO" id="GO:0008270">
    <property type="term" value="F:zinc ion binding"/>
    <property type="evidence" value="ECO:0007669"/>
    <property type="project" value="UniProtKB-KW"/>
</dbReference>
<organism evidence="16 17">
    <name type="scientific">Pomacea canaliculata</name>
    <name type="common">Golden apple snail</name>
    <dbReference type="NCBI Taxonomy" id="400727"/>
    <lineage>
        <taxon>Eukaryota</taxon>
        <taxon>Metazoa</taxon>
        <taxon>Spiralia</taxon>
        <taxon>Lophotrochozoa</taxon>
        <taxon>Mollusca</taxon>
        <taxon>Gastropoda</taxon>
        <taxon>Caenogastropoda</taxon>
        <taxon>Architaenioglossa</taxon>
        <taxon>Ampullarioidea</taxon>
        <taxon>Ampullariidae</taxon>
        <taxon>Pomacea</taxon>
    </lineage>
</organism>
<dbReference type="GO" id="GO:0016567">
    <property type="term" value="P:protein ubiquitination"/>
    <property type="evidence" value="ECO:0007669"/>
    <property type="project" value="UniProtKB-UniPathway"/>
</dbReference>
<evidence type="ECO:0000259" key="14">
    <source>
        <dbReference type="PROSITE" id="PS50089"/>
    </source>
</evidence>
<evidence type="ECO:0000256" key="1">
    <source>
        <dbReference type="ARBA" id="ARBA00000900"/>
    </source>
</evidence>
<evidence type="ECO:0000256" key="2">
    <source>
        <dbReference type="ARBA" id="ARBA00004906"/>
    </source>
</evidence>
<reference evidence="16 17" key="1">
    <citation type="submission" date="2018-04" db="EMBL/GenBank/DDBJ databases">
        <title>The genome of golden apple snail Pomacea canaliculata provides insight into stress tolerance and invasive adaptation.</title>
        <authorList>
            <person name="Liu C."/>
            <person name="Liu B."/>
            <person name="Ren Y."/>
            <person name="Zhang Y."/>
            <person name="Wang H."/>
            <person name="Li S."/>
            <person name="Jiang F."/>
            <person name="Yin L."/>
            <person name="Zhang G."/>
            <person name="Qian W."/>
            <person name="Fan W."/>
        </authorList>
    </citation>
    <scope>NUCLEOTIDE SEQUENCE [LARGE SCALE GENOMIC DNA]</scope>
    <source>
        <strain evidence="16">SZHN2017</strain>
        <tissue evidence="16">Muscle</tissue>
    </source>
</reference>
<evidence type="ECO:0000259" key="15">
    <source>
        <dbReference type="PROSITE" id="PS51416"/>
    </source>
</evidence>
<keyword evidence="10 11" id="KW-0040">ANK repeat</keyword>
<dbReference type="SMART" id="SM00248">
    <property type="entry name" value="ANK"/>
    <property type="match status" value="8"/>
</dbReference>
<evidence type="ECO:0000256" key="4">
    <source>
        <dbReference type="ARBA" id="ARBA00022679"/>
    </source>
</evidence>
<dbReference type="Proteomes" id="UP000245119">
    <property type="component" value="Linkage Group LG2"/>
</dbReference>
<evidence type="ECO:0000256" key="13">
    <source>
        <dbReference type="SAM" id="MobiDB-lite"/>
    </source>
</evidence>
<dbReference type="InterPro" id="IPR013083">
    <property type="entry name" value="Znf_RING/FYVE/PHD"/>
</dbReference>
<dbReference type="PROSITE" id="PS50089">
    <property type="entry name" value="ZF_RING_2"/>
    <property type="match status" value="1"/>
</dbReference>
<evidence type="ECO:0000313" key="16">
    <source>
        <dbReference type="EMBL" id="PVD35617.1"/>
    </source>
</evidence>
<feature type="repeat" description="ANK" evidence="11">
    <location>
        <begin position="550"/>
        <end position="582"/>
    </location>
</feature>
<comment type="pathway">
    <text evidence="2">Protein modification; protein ubiquitination.</text>
</comment>
<dbReference type="EC" id="2.3.2.27" evidence="3"/>
<dbReference type="Gene3D" id="2.30.30.40">
    <property type="entry name" value="SH3 Domains"/>
    <property type="match status" value="2"/>
</dbReference>
<evidence type="ECO:0000256" key="6">
    <source>
        <dbReference type="ARBA" id="ARBA00022737"/>
    </source>
</evidence>
<feature type="region of interest" description="Disordered" evidence="13">
    <location>
        <begin position="676"/>
        <end position="836"/>
    </location>
</feature>
<keyword evidence="7 12" id="KW-0863">Zinc-finger</keyword>
<dbReference type="InterPro" id="IPR040847">
    <property type="entry name" value="SH3_15"/>
</dbReference>
<proteinExistence type="predicted"/>
<keyword evidence="5" id="KW-0479">Metal-binding</keyword>
<gene>
    <name evidence="16" type="ORF">C0Q70_02580</name>
</gene>
<dbReference type="PRINTS" id="PR01415">
    <property type="entry name" value="ANKYRIN"/>
</dbReference>
<keyword evidence="17" id="KW-1185">Reference proteome</keyword>
<evidence type="ECO:0000256" key="10">
    <source>
        <dbReference type="ARBA" id="ARBA00023043"/>
    </source>
</evidence>
<dbReference type="SUPFAM" id="SSF48403">
    <property type="entry name" value="Ankyrin repeat"/>
    <property type="match status" value="1"/>
</dbReference>
<name>A0A2T7PQG8_POMCA</name>
<dbReference type="Pfam" id="PF06701">
    <property type="entry name" value="MIB_HERC2"/>
    <property type="match status" value="1"/>
</dbReference>
<feature type="compositionally biased region" description="Low complexity" evidence="13">
    <location>
        <begin position="804"/>
        <end position="816"/>
    </location>
</feature>
<feature type="repeat" description="ANK" evidence="11">
    <location>
        <begin position="427"/>
        <end position="459"/>
    </location>
</feature>
<feature type="domain" description="RING-type" evidence="14">
    <location>
        <begin position="850"/>
        <end position="886"/>
    </location>
</feature>
<dbReference type="EMBL" id="PZQS01000002">
    <property type="protein sequence ID" value="PVD35617.1"/>
    <property type="molecule type" value="Genomic_DNA"/>
</dbReference>
<dbReference type="GO" id="GO:0005737">
    <property type="term" value="C:cytoplasm"/>
    <property type="evidence" value="ECO:0007669"/>
    <property type="project" value="TreeGrafter"/>
</dbReference>
<dbReference type="SUPFAM" id="SSF159034">
    <property type="entry name" value="Mib/herc2 domain-like"/>
    <property type="match status" value="2"/>
</dbReference>
<feature type="domain" description="MIB/HERC2" evidence="15">
    <location>
        <begin position="1"/>
        <end position="114"/>
    </location>
</feature>
<keyword evidence="6" id="KW-0677">Repeat</keyword>
<evidence type="ECO:0000256" key="8">
    <source>
        <dbReference type="ARBA" id="ARBA00022786"/>
    </source>
</evidence>
<feature type="repeat" description="ANK" evidence="11">
    <location>
        <begin position="363"/>
        <end position="395"/>
    </location>
</feature>
<evidence type="ECO:0000256" key="11">
    <source>
        <dbReference type="PROSITE-ProRule" id="PRU00023"/>
    </source>
</evidence>
<feature type="compositionally biased region" description="Polar residues" evidence="13">
    <location>
        <begin position="817"/>
        <end position="836"/>
    </location>
</feature>